<name>A0A941DIG8_9BURK</name>
<dbReference type="GO" id="GO:0016020">
    <property type="term" value="C:membrane"/>
    <property type="evidence" value="ECO:0007669"/>
    <property type="project" value="InterPro"/>
</dbReference>
<feature type="transmembrane region" description="Helical" evidence="1">
    <location>
        <begin position="160"/>
        <end position="190"/>
    </location>
</feature>
<feature type="transmembrane region" description="Helical" evidence="1">
    <location>
        <begin position="33"/>
        <end position="53"/>
    </location>
</feature>
<sequence>MKISVYQLKPAFQRCLQPLLQWLMRTGIRPNHLTLATLVLCITYGAALVLWPAQSALWMAYPLLMLVRMMLNALDGMLANAAQLRTRLGALLNELCDVLADLALYLPLLWLLPDHSALLLALIVLGLLTEFTGVLAVSVQAARAFDGPMGKSDRAVLFSLLVLCQLSGGSATVLLGLQIAGILLAILTIANRFRSALRESQTPPDSH</sequence>
<dbReference type="GO" id="GO:0008654">
    <property type="term" value="P:phospholipid biosynthetic process"/>
    <property type="evidence" value="ECO:0007669"/>
    <property type="project" value="InterPro"/>
</dbReference>
<dbReference type="GO" id="GO:0016780">
    <property type="term" value="F:phosphotransferase activity, for other substituted phosphate groups"/>
    <property type="evidence" value="ECO:0007669"/>
    <property type="project" value="InterPro"/>
</dbReference>
<keyword evidence="1" id="KW-1133">Transmembrane helix</keyword>
<keyword evidence="3" id="KW-1185">Reference proteome</keyword>
<dbReference type="InterPro" id="IPR043130">
    <property type="entry name" value="CDP-OH_PTrfase_TM_dom"/>
</dbReference>
<dbReference type="InterPro" id="IPR000462">
    <property type="entry name" value="CDP-OH_P_trans"/>
</dbReference>
<evidence type="ECO:0000313" key="2">
    <source>
        <dbReference type="EMBL" id="MBR7781547.1"/>
    </source>
</evidence>
<feature type="transmembrane region" description="Helical" evidence="1">
    <location>
        <begin position="118"/>
        <end position="139"/>
    </location>
</feature>
<dbReference type="Pfam" id="PF01066">
    <property type="entry name" value="CDP-OH_P_transf"/>
    <property type="match status" value="1"/>
</dbReference>
<reference evidence="2" key="1">
    <citation type="submission" date="2021-04" db="EMBL/GenBank/DDBJ databases">
        <title>novel species isolated from subtropical streams in China.</title>
        <authorList>
            <person name="Lu H."/>
        </authorList>
    </citation>
    <scope>NUCLEOTIDE SEQUENCE</scope>
    <source>
        <strain evidence="2">LFS511W</strain>
    </source>
</reference>
<dbReference type="Proteomes" id="UP000680067">
    <property type="component" value="Unassembled WGS sequence"/>
</dbReference>
<dbReference type="AlphaFoldDB" id="A0A941DIG8"/>
<dbReference type="Gene3D" id="1.20.120.1760">
    <property type="match status" value="1"/>
</dbReference>
<comment type="caution">
    <text evidence="2">The sequence shown here is derived from an EMBL/GenBank/DDBJ whole genome shotgun (WGS) entry which is preliminary data.</text>
</comment>
<organism evidence="2 3">
    <name type="scientific">Undibacterium luofuense</name>
    <dbReference type="NCBI Taxonomy" id="2828733"/>
    <lineage>
        <taxon>Bacteria</taxon>
        <taxon>Pseudomonadati</taxon>
        <taxon>Pseudomonadota</taxon>
        <taxon>Betaproteobacteria</taxon>
        <taxon>Burkholderiales</taxon>
        <taxon>Oxalobacteraceae</taxon>
        <taxon>Undibacterium</taxon>
    </lineage>
</organism>
<dbReference type="RefSeq" id="WP_212686882.1">
    <property type="nucleotide sequence ID" value="NZ_JAGSPN010000002.1"/>
</dbReference>
<evidence type="ECO:0000313" key="3">
    <source>
        <dbReference type="Proteomes" id="UP000680067"/>
    </source>
</evidence>
<gene>
    <name evidence="2" type="ORF">KDM89_05315</name>
</gene>
<accession>A0A941DIG8</accession>
<dbReference type="EMBL" id="JAGSPN010000002">
    <property type="protein sequence ID" value="MBR7781547.1"/>
    <property type="molecule type" value="Genomic_DNA"/>
</dbReference>
<proteinExistence type="predicted"/>
<protein>
    <submittedName>
        <fullName evidence="2">CDP-alcohol phosphatidyltransferase family protein</fullName>
    </submittedName>
</protein>
<evidence type="ECO:0000256" key="1">
    <source>
        <dbReference type="SAM" id="Phobius"/>
    </source>
</evidence>
<keyword evidence="1" id="KW-0472">Membrane</keyword>
<keyword evidence="1" id="KW-0812">Transmembrane</keyword>